<keyword evidence="4" id="KW-1185">Reference proteome</keyword>
<evidence type="ECO:0000256" key="2">
    <source>
        <dbReference type="SAM" id="SignalP"/>
    </source>
</evidence>
<comment type="caution">
    <text evidence="3">The sequence shown here is derived from an EMBL/GenBank/DDBJ whole genome shotgun (WGS) entry which is preliminary data.</text>
</comment>
<dbReference type="InterPro" id="IPR013783">
    <property type="entry name" value="Ig-like_fold"/>
</dbReference>
<feature type="signal peptide" evidence="2">
    <location>
        <begin position="1"/>
        <end position="31"/>
    </location>
</feature>
<proteinExistence type="predicted"/>
<evidence type="ECO:0008006" key="5">
    <source>
        <dbReference type="Google" id="ProtNLM"/>
    </source>
</evidence>
<keyword evidence="1" id="KW-0812">Transmembrane</keyword>
<dbReference type="EMBL" id="JBHSIU010000039">
    <property type="protein sequence ID" value="MFC5001794.1"/>
    <property type="molecule type" value="Genomic_DNA"/>
</dbReference>
<dbReference type="Proteomes" id="UP001595912">
    <property type="component" value="Unassembled WGS sequence"/>
</dbReference>
<keyword evidence="2" id="KW-0732">Signal</keyword>
<feature type="chain" id="PRO_5047107156" description="DUF11 domain-containing protein" evidence="2">
    <location>
        <begin position="32"/>
        <end position="184"/>
    </location>
</feature>
<dbReference type="RefSeq" id="WP_380119259.1">
    <property type="nucleotide sequence ID" value="NZ_JBHSIU010000039.1"/>
</dbReference>
<feature type="transmembrane region" description="Helical" evidence="1">
    <location>
        <begin position="153"/>
        <end position="176"/>
    </location>
</feature>
<reference evidence="4" key="1">
    <citation type="journal article" date="2019" name="Int. J. Syst. Evol. Microbiol.">
        <title>The Global Catalogue of Microorganisms (GCM) 10K type strain sequencing project: providing services to taxonomists for standard genome sequencing and annotation.</title>
        <authorList>
            <consortium name="The Broad Institute Genomics Platform"/>
            <consortium name="The Broad Institute Genome Sequencing Center for Infectious Disease"/>
            <person name="Wu L."/>
            <person name="Ma J."/>
        </authorList>
    </citation>
    <scope>NUCLEOTIDE SEQUENCE [LARGE SCALE GENOMIC DNA]</scope>
    <source>
        <strain evidence="4">CGMCC 4.7152</strain>
    </source>
</reference>
<protein>
    <recommendedName>
        <fullName evidence="5">DUF11 domain-containing protein</fullName>
    </recommendedName>
</protein>
<evidence type="ECO:0000313" key="3">
    <source>
        <dbReference type="EMBL" id="MFC5001794.1"/>
    </source>
</evidence>
<keyword evidence="1" id="KW-1133">Transmembrane helix</keyword>
<name>A0ABV9W1A7_9ACTN</name>
<evidence type="ECO:0000256" key="1">
    <source>
        <dbReference type="SAM" id="Phobius"/>
    </source>
</evidence>
<gene>
    <name evidence="3" type="ORF">ACFPIJ_28640</name>
</gene>
<keyword evidence="1" id="KW-0472">Membrane</keyword>
<evidence type="ECO:0000313" key="4">
    <source>
        <dbReference type="Proteomes" id="UP001595912"/>
    </source>
</evidence>
<accession>A0ABV9W1A7</accession>
<organism evidence="3 4">
    <name type="scientific">Dactylosporangium cerinum</name>
    <dbReference type="NCBI Taxonomy" id="1434730"/>
    <lineage>
        <taxon>Bacteria</taxon>
        <taxon>Bacillati</taxon>
        <taxon>Actinomycetota</taxon>
        <taxon>Actinomycetes</taxon>
        <taxon>Micromonosporales</taxon>
        <taxon>Micromonosporaceae</taxon>
        <taxon>Dactylosporangium</taxon>
    </lineage>
</organism>
<dbReference type="Gene3D" id="2.60.40.10">
    <property type="entry name" value="Immunoglobulins"/>
    <property type="match status" value="1"/>
</dbReference>
<sequence>MNRLIARTGTSAVLAVLAGALAWMPATPAAAQLAGLRVTLEQDRAAVDVGDRLTVRARVVNAGAQPTDRLVAHLNVATLDSGVYVDLEDWTASPTQELDPLPPGASISAAWEIQAVNVGSFDVYVVVLPKGDTPDALVASPPQLVRVAGRQTLSAGGALPVAVTVPLLLGLVVLGARLRLRRGR</sequence>